<evidence type="ECO:0000313" key="2">
    <source>
        <dbReference type="EMBL" id="KAA8899135.1"/>
    </source>
</evidence>
<dbReference type="InParanoid" id="A0A5J5EQC2"/>
<keyword evidence="3" id="KW-1185">Reference proteome</keyword>
<accession>A0A5J5EQC2</accession>
<evidence type="ECO:0000256" key="1">
    <source>
        <dbReference type="SAM" id="MobiDB-lite"/>
    </source>
</evidence>
<proteinExistence type="predicted"/>
<dbReference type="EMBL" id="VXIS01000172">
    <property type="protein sequence ID" value="KAA8899135.1"/>
    <property type="molecule type" value="Genomic_DNA"/>
</dbReference>
<protein>
    <submittedName>
        <fullName evidence="2">Uncharacterized protein</fullName>
    </submittedName>
</protein>
<comment type="caution">
    <text evidence="2">The sequence shown here is derived from an EMBL/GenBank/DDBJ whole genome shotgun (WGS) entry which is preliminary data.</text>
</comment>
<sequence length="181" mass="20282">MRNARQESEKQLHHLFSNTSGRRGGRGGLSVTSGDPPGSRGSDAEPGAGACLNLALDGRISDLNAEHICVFPEHCQMLLNKADARFFAGTTDSLRETADIYIRLIERLGCLLALQRDLGNPFRYNATVDNEARAIRYWGLRPNFHLDPRGPLRDSIKLGQDQSKLQDEFEQCLQRWNIYPS</sequence>
<dbReference type="AlphaFoldDB" id="A0A5J5EQC2"/>
<evidence type="ECO:0000313" key="3">
    <source>
        <dbReference type="Proteomes" id="UP000326924"/>
    </source>
</evidence>
<gene>
    <name evidence="2" type="ORF">FN846DRAFT_187975</name>
</gene>
<name>A0A5J5EQC2_9PEZI</name>
<reference evidence="2 3" key="1">
    <citation type="submission" date="2019-09" db="EMBL/GenBank/DDBJ databases">
        <title>Draft genome of the ectomycorrhizal ascomycete Sphaerosporella brunnea.</title>
        <authorList>
            <consortium name="DOE Joint Genome Institute"/>
            <person name="Benucci G.M."/>
            <person name="Marozzi G."/>
            <person name="Antonielli L."/>
            <person name="Sanchez S."/>
            <person name="Marco P."/>
            <person name="Wang X."/>
            <person name="Falini L.B."/>
            <person name="Barry K."/>
            <person name="Haridas S."/>
            <person name="Lipzen A."/>
            <person name="Labutti K."/>
            <person name="Grigoriev I.V."/>
            <person name="Murat C."/>
            <person name="Martin F."/>
            <person name="Albertini E."/>
            <person name="Donnini D."/>
            <person name="Bonito G."/>
        </authorList>
    </citation>
    <scope>NUCLEOTIDE SEQUENCE [LARGE SCALE GENOMIC DNA]</scope>
    <source>
        <strain evidence="2 3">Sb_GMNB300</strain>
    </source>
</reference>
<feature type="region of interest" description="Disordered" evidence="1">
    <location>
        <begin position="16"/>
        <end position="45"/>
    </location>
</feature>
<organism evidence="2 3">
    <name type="scientific">Sphaerosporella brunnea</name>
    <dbReference type="NCBI Taxonomy" id="1250544"/>
    <lineage>
        <taxon>Eukaryota</taxon>
        <taxon>Fungi</taxon>
        <taxon>Dikarya</taxon>
        <taxon>Ascomycota</taxon>
        <taxon>Pezizomycotina</taxon>
        <taxon>Pezizomycetes</taxon>
        <taxon>Pezizales</taxon>
        <taxon>Pyronemataceae</taxon>
        <taxon>Sphaerosporella</taxon>
    </lineage>
</organism>
<dbReference type="OrthoDB" id="10016792at2759"/>
<dbReference type="Proteomes" id="UP000326924">
    <property type="component" value="Unassembled WGS sequence"/>
</dbReference>